<keyword evidence="3" id="KW-0786">Thiamine pyrophosphate</keyword>
<dbReference type="AlphaFoldDB" id="A0A7C5DVN5"/>
<dbReference type="InterPro" id="IPR051157">
    <property type="entry name" value="PDH/Transketolase"/>
</dbReference>
<dbReference type="PANTHER" id="PTHR43825:SF1">
    <property type="entry name" value="TRANSKETOLASE-LIKE PYRIMIDINE-BINDING DOMAIN-CONTAINING PROTEIN"/>
    <property type="match status" value="1"/>
</dbReference>
<evidence type="ECO:0000256" key="1">
    <source>
        <dbReference type="ARBA" id="ARBA00001964"/>
    </source>
</evidence>
<name>A0A7C5DVN5_9BACT</name>
<dbReference type="Gene3D" id="3.40.50.970">
    <property type="match status" value="1"/>
</dbReference>
<comment type="caution">
    <text evidence="5">The sequence shown here is derived from an EMBL/GenBank/DDBJ whole genome shotgun (WGS) entry which is preliminary data.</text>
</comment>
<dbReference type="Pfam" id="PF02779">
    <property type="entry name" value="Transket_pyr"/>
    <property type="match status" value="1"/>
</dbReference>
<evidence type="ECO:0000259" key="4">
    <source>
        <dbReference type="SMART" id="SM00861"/>
    </source>
</evidence>
<dbReference type="CDD" id="cd07033">
    <property type="entry name" value="TPP_PYR_DXS_TK_like"/>
    <property type="match status" value="1"/>
</dbReference>
<feature type="domain" description="Transketolase-like pyrimidine-binding" evidence="4">
    <location>
        <begin position="1"/>
        <end position="122"/>
    </location>
</feature>
<sequence>INVGVQEANMMGIAAGLSATGKIPFTHTFACFSTRRALDQVYISIAYNKLNVKMMATDPGVTAAYNGGTHMPLEDIGFVRGIPTITIIEPVDTVMMKALLKDITYSYGPFYVRISRKTTIRVFEEGSSFEIGKGIVLREGKDVTIIATGIMVAEALDAADLLASEGIDARVVNIFTIKPIDRELIEKCASETGAIVTAENHNIYNGLGSAVAEVVAETCPVPIERVGVKDLFGEVGDVDYLKKRFNMTAQDIAASVKNVLLRK</sequence>
<evidence type="ECO:0000313" key="5">
    <source>
        <dbReference type="EMBL" id="HHF08944.1"/>
    </source>
</evidence>
<dbReference type="PANTHER" id="PTHR43825">
    <property type="entry name" value="PYRUVATE DEHYDROGENASE E1 COMPONENT"/>
    <property type="match status" value="1"/>
</dbReference>
<dbReference type="SUPFAM" id="SSF52518">
    <property type="entry name" value="Thiamin diphosphate-binding fold (THDP-binding)"/>
    <property type="match status" value="1"/>
</dbReference>
<dbReference type="InterPro" id="IPR005475">
    <property type="entry name" value="Transketolase-like_Pyr-bd"/>
</dbReference>
<organism evidence="5">
    <name type="scientific">Kosmotoga arenicorallina</name>
    <dbReference type="NCBI Taxonomy" id="688066"/>
    <lineage>
        <taxon>Bacteria</taxon>
        <taxon>Thermotogati</taxon>
        <taxon>Thermotogota</taxon>
        <taxon>Thermotogae</taxon>
        <taxon>Kosmotogales</taxon>
        <taxon>Kosmotogaceae</taxon>
        <taxon>Kosmotoga</taxon>
    </lineage>
</organism>
<proteinExistence type="inferred from homology"/>
<comment type="cofactor">
    <cofactor evidence="1">
        <name>thiamine diphosphate</name>
        <dbReference type="ChEBI" id="CHEBI:58937"/>
    </cofactor>
</comment>
<reference evidence="5" key="1">
    <citation type="journal article" date="2020" name="mSystems">
        <title>Genome- and Community-Level Interaction Insights into Carbon Utilization and Element Cycling Functions of Hydrothermarchaeota in Hydrothermal Sediment.</title>
        <authorList>
            <person name="Zhou Z."/>
            <person name="Liu Y."/>
            <person name="Xu W."/>
            <person name="Pan J."/>
            <person name="Luo Z.H."/>
            <person name="Li M."/>
        </authorList>
    </citation>
    <scope>NUCLEOTIDE SEQUENCE [LARGE SCALE GENOMIC DNA]</scope>
    <source>
        <strain evidence="5">HyVt-80</strain>
    </source>
</reference>
<dbReference type="EMBL" id="DRTH01000252">
    <property type="protein sequence ID" value="HHF08944.1"/>
    <property type="molecule type" value="Genomic_DNA"/>
</dbReference>
<dbReference type="Pfam" id="PF02780">
    <property type="entry name" value="Transketolase_C"/>
    <property type="match status" value="1"/>
</dbReference>
<comment type="similarity">
    <text evidence="2">Belongs to the transketolase family.</text>
</comment>
<dbReference type="InterPro" id="IPR009014">
    <property type="entry name" value="Transketo_C/PFOR_II"/>
</dbReference>
<feature type="non-terminal residue" evidence="5">
    <location>
        <position position="1"/>
    </location>
</feature>
<dbReference type="InterPro" id="IPR029061">
    <property type="entry name" value="THDP-binding"/>
</dbReference>
<dbReference type="SMART" id="SM00861">
    <property type="entry name" value="Transket_pyr"/>
    <property type="match status" value="1"/>
</dbReference>
<dbReference type="Proteomes" id="UP000886129">
    <property type="component" value="Unassembled WGS sequence"/>
</dbReference>
<evidence type="ECO:0000256" key="3">
    <source>
        <dbReference type="ARBA" id="ARBA00023052"/>
    </source>
</evidence>
<dbReference type="Gene3D" id="3.40.50.920">
    <property type="match status" value="1"/>
</dbReference>
<evidence type="ECO:0000256" key="2">
    <source>
        <dbReference type="ARBA" id="ARBA00007131"/>
    </source>
</evidence>
<dbReference type="FunFam" id="3.40.50.970:FF:000129">
    <property type="entry name" value="Transketolase"/>
    <property type="match status" value="1"/>
</dbReference>
<gene>
    <name evidence="5" type="ORF">ENL26_04190</name>
</gene>
<accession>A0A7C5DVN5</accession>
<dbReference type="SUPFAM" id="SSF52922">
    <property type="entry name" value="TK C-terminal domain-like"/>
    <property type="match status" value="1"/>
</dbReference>
<protein>
    <submittedName>
        <fullName evidence="5">Transketolase family protein</fullName>
    </submittedName>
</protein>
<dbReference type="InterPro" id="IPR033248">
    <property type="entry name" value="Transketolase_C"/>
</dbReference>